<dbReference type="Pfam" id="PF11239">
    <property type="entry name" value="DUF3040"/>
    <property type="match status" value="1"/>
</dbReference>
<gene>
    <name evidence="3" type="ORF">HALOF300_03877</name>
</gene>
<name>A0A7M4DNZ6_9MICO</name>
<feature type="compositionally biased region" description="Basic and acidic residues" evidence="1">
    <location>
        <begin position="114"/>
        <end position="127"/>
    </location>
</feature>
<comment type="caution">
    <text evidence="3">The sequence shown here is derived from an EMBL/GenBank/DDBJ whole genome shotgun (WGS) entry which is preliminary data.</text>
</comment>
<proteinExistence type="predicted"/>
<reference evidence="3 4" key="1">
    <citation type="submission" date="2019-11" db="EMBL/GenBank/DDBJ databases">
        <authorList>
            <person name="Criscuolo A."/>
        </authorList>
    </citation>
    <scope>NUCLEOTIDE SEQUENCE [LARGE SCALE GENOMIC DNA]</scope>
    <source>
        <strain evidence="3">CIP111667</strain>
    </source>
</reference>
<organism evidence="3 4">
    <name type="scientific">Occultella aeris</name>
    <dbReference type="NCBI Taxonomy" id="2761496"/>
    <lineage>
        <taxon>Bacteria</taxon>
        <taxon>Bacillati</taxon>
        <taxon>Actinomycetota</taxon>
        <taxon>Actinomycetes</taxon>
        <taxon>Micrococcales</taxon>
        <taxon>Ruaniaceae</taxon>
        <taxon>Occultella</taxon>
    </lineage>
</organism>
<evidence type="ECO:0000256" key="2">
    <source>
        <dbReference type="SAM" id="Phobius"/>
    </source>
</evidence>
<feature type="transmembrane region" description="Helical" evidence="2">
    <location>
        <begin position="38"/>
        <end position="56"/>
    </location>
</feature>
<accession>A0A7M4DNZ6</accession>
<dbReference type="RefSeq" id="WP_156742528.1">
    <property type="nucleotide sequence ID" value="NZ_CACRYJ010000058.1"/>
</dbReference>
<evidence type="ECO:0008006" key="5">
    <source>
        <dbReference type="Google" id="ProtNLM"/>
    </source>
</evidence>
<keyword evidence="2" id="KW-0472">Membrane</keyword>
<dbReference type="EMBL" id="CACRYJ010000058">
    <property type="protein sequence ID" value="VZO39182.1"/>
    <property type="molecule type" value="Genomic_DNA"/>
</dbReference>
<sequence>MPLSEYEQRVLEQMEQQLRSDDPKLADAISGTPTRRPLHVVLGTLVALAGLGMLVGGVASQFIPLGIAGFLAMFGGVMWAISRPRVGSAAPTGEAGKATNVRRMKPRKSSFMTRLEERWDRRRSDGQ</sequence>
<dbReference type="InterPro" id="IPR021401">
    <property type="entry name" value="DUF3040"/>
</dbReference>
<dbReference type="Proteomes" id="UP000419743">
    <property type="component" value="Unassembled WGS sequence"/>
</dbReference>
<evidence type="ECO:0000256" key="1">
    <source>
        <dbReference type="SAM" id="MobiDB-lite"/>
    </source>
</evidence>
<evidence type="ECO:0000313" key="4">
    <source>
        <dbReference type="Proteomes" id="UP000419743"/>
    </source>
</evidence>
<keyword evidence="2" id="KW-1133">Transmembrane helix</keyword>
<dbReference type="AlphaFoldDB" id="A0A7M4DNZ6"/>
<evidence type="ECO:0000313" key="3">
    <source>
        <dbReference type="EMBL" id="VZO39182.1"/>
    </source>
</evidence>
<keyword evidence="2" id="KW-0812">Transmembrane</keyword>
<feature type="region of interest" description="Disordered" evidence="1">
    <location>
        <begin position="87"/>
        <end position="127"/>
    </location>
</feature>
<protein>
    <recommendedName>
        <fullName evidence="5">DUF3040 domain-containing protein</fullName>
    </recommendedName>
</protein>
<keyword evidence="4" id="KW-1185">Reference proteome</keyword>
<feature type="transmembrane region" description="Helical" evidence="2">
    <location>
        <begin position="62"/>
        <end position="81"/>
    </location>
</feature>